<keyword evidence="1" id="KW-0812">Transmembrane</keyword>
<feature type="transmembrane region" description="Helical" evidence="1">
    <location>
        <begin position="159"/>
        <end position="180"/>
    </location>
</feature>
<dbReference type="RefSeq" id="WP_405286924.1">
    <property type="nucleotide sequence ID" value="NZ_JBBHLI010000005.1"/>
</dbReference>
<evidence type="ECO:0000313" key="2">
    <source>
        <dbReference type="EMBL" id="MEK9501452.1"/>
    </source>
</evidence>
<feature type="transmembrane region" description="Helical" evidence="1">
    <location>
        <begin position="186"/>
        <end position="210"/>
    </location>
</feature>
<sequence length="270" mass="29289">MIRRASEIAARDAEGGEGDLPEAEVYRIAREVGLGEKYVRRALSEVQVEQHDGSFAGRLVGPGDVRTSRAVEGSPEELARRLDEFLVAGRLLQRVRRSPRFLQYRPSVDWISQLSRAASGTSKKYFVASARSVEVRLEPVDDDQTLVELDVDPGIQGDYLGGTLAAAGFGGLGAGVGIAVSTATVVPAMAAIALGTGVGAGIIAGTIHIARSMYRRKMADVRAEVEGVLDRLEMGEELEPPPSSWRRWVEKHFHGARRMLDTYDDDWSGA</sequence>
<name>A0ABU9E9N1_9BACT</name>
<protein>
    <submittedName>
        <fullName evidence="2">Uncharacterized protein</fullName>
    </submittedName>
</protein>
<dbReference type="EMBL" id="JBBHLI010000005">
    <property type="protein sequence ID" value="MEK9501452.1"/>
    <property type="molecule type" value="Genomic_DNA"/>
</dbReference>
<dbReference type="Proteomes" id="UP001484239">
    <property type="component" value="Unassembled WGS sequence"/>
</dbReference>
<evidence type="ECO:0000256" key="1">
    <source>
        <dbReference type="SAM" id="Phobius"/>
    </source>
</evidence>
<reference evidence="2 3" key="1">
    <citation type="submission" date="2024-02" db="EMBL/GenBank/DDBJ databases">
        <title>A novel Gemmatimonadota bacterium.</title>
        <authorList>
            <person name="Du Z.-J."/>
            <person name="Ye Y.-Q."/>
        </authorList>
    </citation>
    <scope>NUCLEOTIDE SEQUENCE [LARGE SCALE GENOMIC DNA]</scope>
    <source>
        <strain evidence="2 3">DH-20</strain>
    </source>
</reference>
<accession>A0ABU9E9N1</accession>
<evidence type="ECO:0000313" key="3">
    <source>
        <dbReference type="Proteomes" id="UP001484239"/>
    </source>
</evidence>
<comment type="caution">
    <text evidence="2">The sequence shown here is derived from an EMBL/GenBank/DDBJ whole genome shotgun (WGS) entry which is preliminary data.</text>
</comment>
<proteinExistence type="predicted"/>
<keyword evidence="3" id="KW-1185">Reference proteome</keyword>
<keyword evidence="1" id="KW-1133">Transmembrane helix</keyword>
<organism evidence="2 3">
    <name type="scientific">Gaopeijia maritima</name>
    <dbReference type="NCBI Taxonomy" id="3119007"/>
    <lineage>
        <taxon>Bacteria</taxon>
        <taxon>Pseudomonadati</taxon>
        <taxon>Gemmatimonadota</taxon>
        <taxon>Longimicrobiia</taxon>
        <taxon>Gaopeijiales</taxon>
        <taxon>Gaopeijiaceae</taxon>
        <taxon>Gaopeijia</taxon>
    </lineage>
</organism>
<gene>
    <name evidence="2" type="ORF">WI372_10730</name>
</gene>
<keyword evidence="1" id="KW-0472">Membrane</keyword>